<protein>
    <submittedName>
        <fullName evidence="1">Uncharacterized protein</fullName>
    </submittedName>
</protein>
<evidence type="ECO:0000313" key="1">
    <source>
        <dbReference type="EMBL" id="KAI6785849.1"/>
    </source>
</evidence>
<dbReference type="Proteomes" id="UP001055219">
    <property type="component" value="Unassembled WGS sequence"/>
</dbReference>
<reference evidence="1" key="2">
    <citation type="submission" date="2022-07" db="EMBL/GenBank/DDBJ databases">
        <authorList>
            <person name="Goncalves M.F.M."/>
            <person name="Hilario S."/>
            <person name="Van De Peer Y."/>
            <person name="Esteves A.C."/>
            <person name="Alves A."/>
        </authorList>
    </citation>
    <scope>NUCLEOTIDE SEQUENCE</scope>
    <source>
        <strain evidence="1">MUM 19.33</strain>
    </source>
</reference>
<dbReference type="RefSeq" id="XP_051366705.1">
    <property type="nucleotide sequence ID" value="XM_051504762.1"/>
</dbReference>
<dbReference type="AlphaFoldDB" id="A0A9P9YAA2"/>
<sequence length="106" mass="11398">MRAIWQSSCTSHRSVVEKPRTPGQRAAAYAEVANKKWLNAGGLEARMFDTNELAQSLGVPVLDLINAAQGIKGENASDQLAALDGWMAPLEVIGESPRLALETHSI</sequence>
<organism evidence="1 2">
    <name type="scientific">Emericellopsis cladophorae</name>
    <dbReference type="NCBI Taxonomy" id="2686198"/>
    <lineage>
        <taxon>Eukaryota</taxon>
        <taxon>Fungi</taxon>
        <taxon>Dikarya</taxon>
        <taxon>Ascomycota</taxon>
        <taxon>Pezizomycotina</taxon>
        <taxon>Sordariomycetes</taxon>
        <taxon>Hypocreomycetidae</taxon>
        <taxon>Hypocreales</taxon>
        <taxon>Bionectriaceae</taxon>
        <taxon>Emericellopsis</taxon>
    </lineage>
</organism>
<dbReference type="EMBL" id="JAGIXG020000001">
    <property type="protein sequence ID" value="KAI6785849.1"/>
    <property type="molecule type" value="Genomic_DNA"/>
</dbReference>
<comment type="caution">
    <text evidence="1">The sequence shown here is derived from an EMBL/GenBank/DDBJ whole genome shotgun (WGS) entry which is preliminary data.</text>
</comment>
<keyword evidence="2" id="KW-1185">Reference proteome</keyword>
<reference evidence="1" key="1">
    <citation type="journal article" date="2021" name="J Fungi (Basel)">
        <title>Genomic and Metabolomic Analyses of the Marine Fungus Emericellopsis cladophorae: Insights into Saltwater Adaptability Mechanisms and Its Biosynthetic Potential.</title>
        <authorList>
            <person name="Goncalves M.F.M."/>
            <person name="Hilario S."/>
            <person name="Van de Peer Y."/>
            <person name="Esteves A.C."/>
            <person name="Alves A."/>
        </authorList>
    </citation>
    <scope>NUCLEOTIDE SEQUENCE</scope>
    <source>
        <strain evidence="1">MUM 19.33</strain>
    </source>
</reference>
<dbReference type="GeneID" id="75832666"/>
<accession>A0A9P9YAA2</accession>
<evidence type="ECO:0000313" key="2">
    <source>
        <dbReference type="Proteomes" id="UP001055219"/>
    </source>
</evidence>
<dbReference type="OrthoDB" id="37659at2759"/>
<name>A0A9P9YAA2_9HYPO</name>
<proteinExistence type="predicted"/>
<gene>
    <name evidence="1" type="ORF">J7T54_006188</name>
</gene>